<evidence type="ECO:0000259" key="9">
    <source>
        <dbReference type="Pfam" id="PF13290"/>
    </source>
</evidence>
<evidence type="ECO:0000256" key="1">
    <source>
        <dbReference type="ARBA" id="ARBA00001231"/>
    </source>
</evidence>
<dbReference type="PANTHER" id="PTHR22600">
    <property type="entry name" value="BETA-HEXOSAMINIDASE"/>
    <property type="match status" value="1"/>
</dbReference>
<dbReference type="Gene3D" id="2.60.120.260">
    <property type="entry name" value="Galactose-binding domain-like"/>
    <property type="match status" value="1"/>
</dbReference>
<evidence type="ECO:0000259" key="8">
    <source>
        <dbReference type="Pfam" id="PF02838"/>
    </source>
</evidence>
<dbReference type="Pfam" id="PF00728">
    <property type="entry name" value="Glyco_hydro_20"/>
    <property type="match status" value="1"/>
</dbReference>
<dbReference type="RefSeq" id="WP_178256532.1">
    <property type="nucleotide sequence ID" value="NZ_JACSPQ010000010.1"/>
</dbReference>
<dbReference type="InterPro" id="IPR025705">
    <property type="entry name" value="Beta_hexosaminidase_sua/sub"/>
</dbReference>
<dbReference type="InterPro" id="IPR059177">
    <property type="entry name" value="GH29D-like_dom"/>
</dbReference>
<comment type="caution">
    <text evidence="10">The sequence shown here is derived from an EMBL/GenBank/DDBJ whole genome shotgun (WGS) entry which is preliminary data.</text>
</comment>
<organism evidence="10 11">
    <name type="scientific">Phocaeicola faecium</name>
    <dbReference type="NCBI Taxonomy" id="2762213"/>
    <lineage>
        <taxon>Bacteria</taxon>
        <taxon>Pseudomonadati</taxon>
        <taxon>Bacteroidota</taxon>
        <taxon>Bacteroidia</taxon>
        <taxon>Bacteroidales</taxon>
        <taxon>Bacteroidaceae</taxon>
        <taxon>Phocaeicola</taxon>
    </lineage>
</organism>
<dbReference type="InterPro" id="IPR017853">
    <property type="entry name" value="GH"/>
</dbReference>
<dbReference type="Pfam" id="PF13290">
    <property type="entry name" value="CHB_HEX_C_1"/>
    <property type="match status" value="1"/>
</dbReference>
<evidence type="ECO:0000256" key="5">
    <source>
        <dbReference type="ARBA" id="ARBA00023295"/>
    </source>
</evidence>
<dbReference type="SUPFAM" id="SSF51445">
    <property type="entry name" value="(Trans)glycosidases"/>
    <property type="match status" value="1"/>
</dbReference>
<evidence type="ECO:0000259" key="7">
    <source>
        <dbReference type="Pfam" id="PF00754"/>
    </source>
</evidence>
<dbReference type="SUPFAM" id="SSF55545">
    <property type="entry name" value="beta-N-acetylhexosaminidase-like domain"/>
    <property type="match status" value="1"/>
</dbReference>
<evidence type="ECO:0000256" key="3">
    <source>
        <dbReference type="ARBA" id="ARBA00012663"/>
    </source>
</evidence>
<comment type="catalytic activity">
    <reaction evidence="1">
        <text>Hydrolysis of terminal non-reducing N-acetyl-D-hexosamine residues in N-acetyl-beta-D-hexosaminides.</text>
        <dbReference type="EC" id="3.2.1.52"/>
    </reaction>
</comment>
<dbReference type="PANTHER" id="PTHR22600:SF57">
    <property type="entry name" value="BETA-N-ACETYLHEXOSAMINIDASE"/>
    <property type="match status" value="1"/>
</dbReference>
<dbReference type="InterPro" id="IPR029018">
    <property type="entry name" value="Hex-like_dom2"/>
</dbReference>
<name>A0ABR8VCD3_9BACT</name>
<evidence type="ECO:0000256" key="4">
    <source>
        <dbReference type="ARBA" id="ARBA00022801"/>
    </source>
</evidence>
<dbReference type="InterPro" id="IPR000421">
    <property type="entry name" value="FA58C"/>
</dbReference>
<proteinExistence type="inferred from homology"/>
<evidence type="ECO:0000313" key="10">
    <source>
        <dbReference type="EMBL" id="MBD8002416.1"/>
    </source>
</evidence>
<dbReference type="EC" id="3.2.1.52" evidence="3"/>
<evidence type="ECO:0000259" key="6">
    <source>
        <dbReference type="Pfam" id="PF00728"/>
    </source>
</evidence>
<keyword evidence="11" id="KW-1185">Reference proteome</keyword>
<dbReference type="InterPro" id="IPR015883">
    <property type="entry name" value="Glyco_hydro_20_cat"/>
</dbReference>
<dbReference type="EMBL" id="JACSPQ010000010">
    <property type="protein sequence ID" value="MBD8002416.1"/>
    <property type="molecule type" value="Genomic_DNA"/>
</dbReference>
<dbReference type="SUPFAM" id="SSF49785">
    <property type="entry name" value="Galactose-binding domain-like"/>
    <property type="match status" value="1"/>
</dbReference>
<dbReference type="InterPro" id="IPR008979">
    <property type="entry name" value="Galactose-bd-like_sf"/>
</dbReference>
<dbReference type="Gene3D" id="3.20.20.80">
    <property type="entry name" value="Glycosidases"/>
    <property type="match status" value="1"/>
</dbReference>
<sequence>MINYWKFKIGGLLLAGVLAVSCSNKEIIMANYQVIPKPLQVSEVTNDMFLLKEGVNIVYPAGNEKMKKNAEFLASYVQKQTGLALNIKEGEPEKGAVCLCLGLENDNPEAYKLTVGGEQIIITGASEAGVFYGIQTLRKSLPVAQNVEVNLPAVEISDAPRFGYRGMHLDVSRHFFNMDEVKTYIDMLVLHNMNRFHWHLTDDQGWRIEIKKYPKLQSVASQRSETLVGRWGSGKYDGTPYGGYFTQEQIKEVIAYAAERYVTIIPEIDLPGHMQAALTAYPELGCTGGPYEVRKIWGISDDVLCAGNDFTLQFIKDVLAEVADLFPSEYIHIGGDECPKVRWEKCPKCQARIRALGLKSDAHHTKEQRLQSYIINEAEKFLSTKGKKIIGWTEILEGGLSPNATLMSWIGETGGIEAARQHHDVIMTPNTYLYFDYYQTKDTENEPLAIGGYVPIEKVYSYEPIPSVLKPEEAQYIKGVQANLWTEYIGTFSQVQYMVLPRMAALCEVQWSAPELKNYKDFLKRMPQLTDIYDCMGWNYAKHIYDVNVDIKPITEQKGLQVTLSSLADDPIYYTLDGTDPTEQSEQYTEPFMITSASVLKTMTVHPSRGASRIYTDTIQTHKGFMKPISLVLQPGKENLKPEKAAVLVDGRKGGMGRDSGRWISVQGKSLEAVIDLEEPTEVGSATIHTFVWQGGWIFDVKEYTVEVSEDGKAYKKVASKSYPTMEPSTEEGIHTHTLTFDPVKTRFVKVTVSGEKSMPEWHEAKGIPAMLYVDEIILN</sequence>
<comment type="similarity">
    <text evidence="2">Belongs to the glycosyl hydrolase 20 family.</text>
</comment>
<evidence type="ECO:0000313" key="11">
    <source>
        <dbReference type="Proteomes" id="UP000616346"/>
    </source>
</evidence>
<keyword evidence="5" id="KW-0326">Glycosidase</keyword>
<gene>
    <name evidence="10" type="ORF">H9626_09355</name>
</gene>
<dbReference type="CDD" id="cd06563">
    <property type="entry name" value="GH20_chitobiase-like"/>
    <property type="match status" value="1"/>
</dbReference>
<accession>A0ABR8VCD3</accession>
<evidence type="ECO:0000256" key="2">
    <source>
        <dbReference type="ARBA" id="ARBA00006285"/>
    </source>
</evidence>
<protein>
    <recommendedName>
        <fullName evidence="3">beta-N-acetylhexosaminidase</fullName>
        <ecNumber evidence="3">3.2.1.52</ecNumber>
    </recommendedName>
</protein>
<feature type="domain" description="Beta-hexosaminidase bacterial type N-terminal" evidence="8">
    <location>
        <begin position="32"/>
        <end position="159"/>
    </location>
</feature>
<reference evidence="10 11" key="1">
    <citation type="submission" date="2020-08" db="EMBL/GenBank/DDBJ databases">
        <title>A Genomic Blueprint of the Chicken Gut Microbiome.</title>
        <authorList>
            <person name="Gilroy R."/>
            <person name="Ravi A."/>
            <person name="Getino M."/>
            <person name="Pursley I."/>
            <person name="Horton D.L."/>
            <person name="Alikhan N.-F."/>
            <person name="Baker D."/>
            <person name="Gharbi K."/>
            <person name="Hall N."/>
            <person name="Watson M."/>
            <person name="Adriaenssens E.M."/>
            <person name="Foster-Nyarko E."/>
            <person name="Jarju S."/>
            <person name="Secka A."/>
            <person name="Antonio M."/>
            <person name="Oren A."/>
            <person name="Chaudhuri R."/>
            <person name="La Ragione R.M."/>
            <person name="Hildebrand F."/>
            <person name="Pallen M.J."/>
        </authorList>
    </citation>
    <scope>NUCLEOTIDE SEQUENCE [LARGE SCALE GENOMIC DNA]</scope>
    <source>
        <strain evidence="10 11">Sa1YUN3</strain>
    </source>
</reference>
<feature type="domain" description="Glycoside hydrolase family 20 catalytic" evidence="6">
    <location>
        <begin position="162"/>
        <end position="513"/>
    </location>
</feature>
<dbReference type="InterPro" id="IPR015882">
    <property type="entry name" value="HEX_bac_N"/>
</dbReference>
<dbReference type="Pfam" id="PF02838">
    <property type="entry name" value="Glyco_hydro_20b"/>
    <property type="match status" value="1"/>
</dbReference>
<feature type="domain" description="GH29D-like beta-sandwich" evidence="9">
    <location>
        <begin position="558"/>
        <end position="616"/>
    </location>
</feature>
<keyword evidence="4" id="KW-0378">Hydrolase</keyword>
<dbReference type="PRINTS" id="PR00738">
    <property type="entry name" value="GLHYDRLASE20"/>
</dbReference>
<dbReference type="Pfam" id="PF00754">
    <property type="entry name" value="F5_F8_type_C"/>
    <property type="match status" value="1"/>
</dbReference>
<dbReference type="Gene3D" id="3.30.379.10">
    <property type="entry name" value="Chitobiase/beta-hexosaminidase domain 2-like"/>
    <property type="match status" value="1"/>
</dbReference>
<feature type="domain" description="F5/8 type C" evidence="7">
    <location>
        <begin position="646"/>
        <end position="757"/>
    </location>
</feature>
<dbReference type="PROSITE" id="PS51257">
    <property type="entry name" value="PROKAR_LIPOPROTEIN"/>
    <property type="match status" value="1"/>
</dbReference>
<dbReference type="Proteomes" id="UP000616346">
    <property type="component" value="Unassembled WGS sequence"/>
</dbReference>